<evidence type="ECO:0000256" key="1">
    <source>
        <dbReference type="SAM" id="MobiDB-lite"/>
    </source>
</evidence>
<name>A0A3D8SPD8_9HELO</name>
<feature type="compositionally biased region" description="Basic and acidic residues" evidence="1">
    <location>
        <begin position="102"/>
        <end position="111"/>
    </location>
</feature>
<feature type="region of interest" description="Disordered" evidence="1">
    <location>
        <begin position="32"/>
        <end position="67"/>
    </location>
</feature>
<feature type="compositionally biased region" description="Polar residues" evidence="1">
    <location>
        <begin position="186"/>
        <end position="222"/>
    </location>
</feature>
<feature type="region of interest" description="Disordered" evidence="1">
    <location>
        <begin position="89"/>
        <end position="247"/>
    </location>
</feature>
<sequence length="298" mass="32432">MAPDTSAKASQAEFDVIQNRIALALAKRESLVKSWNTSSRTQEPTKTEEELDAEDALHFRREPPNLGVGAPIPSHFLVSEAQQNNKSLRAKFFPMKGLKASKTRDAEEKAASAKRAKRGDSSDEEEGRSALGKAKKQKINRYTAPVVESAPGNSPKTRDTNLGEQDSVRTQEKEQSSRIQHKLPSMQETKASTSASEPQISSQLDDVSSKASLSSAPQTSPESESHTKDAGNNGDLDASEGESKTATSVALKRATANLSILSAVIDPAEAKKIKDKERKKRKREKKRQKDALLKAAKV</sequence>
<keyword evidence="3" id="KW-1185">Reference proteome</keyword>
<organism evidence="2 3">
    <name type="scientific">Coleophoma cylindrospora</name>
    <dbReference type="NCBI Taxonomy" id="1849047"/>
    <lineage>
        <taxon>Eukaryota</taxon>
        <taxon>Fungi</taxon>
        <taxon>Dikarya</taxon>
        <taxon>Ascomycota</taxon>
        <taxon>Pezizomycotina</taxon>
        <taxon>Leotiomycetes</taxon>
        <taxon>Helotiales</taxon>
        <taxon>Dermateaceae</taxon>
        <taxon>Coleophoma</taxon>
    </lineage>
</organism>
<feature type="compositionally biased region" description="Basic and acidic residues" evidence="1">
    <location>
        <begin position="156"/>
        <end position="176"/>
    </location>
</feature>
<evidence type="ECO:0000313" key="2">
    <source>
        <dbReference type="EMBL" id="RDW88180.1"/>
    </source>
</evidence>
<reference evidence="2 3" key="1">
    <citation type="journal article" date="2018" name="IMA Fungus">
        <title>IMA Genome-F 9: Draft genome sequence of Annulohypoxylon stygium, Aspergillus mulundensis, Berkeleyomyces basicola (syn. Thielaviopsis basicola), Ceratocystis smalleyi, two Cercospora beticola strains, Coleophoma cylindrospora, Fusarium fracticaudum, Phialophora cf. hyalina, and Morchella septimelata.</title>
        <authorList>
            <person name="Wingfield B.D."/>
            <person name="Bills G.F."/>
            <person name="Dong Y."/>
            <person name="Huang W."/>
            <person name="Nel W.J."/>
            <person name="Swalarsk-Parry B.S."/>
            <person name="Vaghefi N."/>
            <person name="Wilken P.M."/>
            <person name="An Z."/>
            <person name="de Beer Z.W."/>
            <person name="De Vos L."/>
            <person name="Chen L."/>
            <person name="Duong T.A."/>
            <person name="Gao Y."/>
            <person name="Hammerbacher A."/>
            <person name="Kikkert J.R."/>
            <person name="Li Y."/>
            <person name="Li H."/>
            <person name="Li K."/>
            <person name="Li Q."/>
            <person name="Liu X."/>
            <person name="Ma X."/>
            <person name="Naidoo K."/>
            <person name="Pethybridge S.J."/>
            <person name="Sun J."/>
            <person name="Steenkamp E.T."/>
            <person name="van der Nest M.A."/>
            <person name="van Wyk S."/>
            <person name="Wingfield M.J."/>
            <person name="Xiong C."/>
            <person name="Yue Q."/>
            <person name="Zhang X."/>
        </authorList>
    </citation>
    <scope>NUCLEOTIDE SEQUENCE [LARGE SCALE GENOMIC DNA]</scope>
    <source>
        <strain evidence="2 3">BP6252</strain>
    </source>
</reference>
<feature type="compositionally biased region" description="Basic residues" evidence="1">
    <location>
        <begin position="277"/>
        <end position="286"/>
    </location>
</feature>
<protein>
    <submittedName>
        <fullName evidence="2">Uncharacterized protein</fullName>
    </submittedName>
</protein>
<dbReference type="Proteomes" id="UP000256645">
    <property type="component" value="Unassembled WGS sequence"/>
</dbReference>
<feature type="compositionally biased region" description="Polar residues" evidence="1">
    <location>
        <begin position="33"/>
        <end position="42"/>
    </location>
</feature>
<feature type="region of interest" description="Disordered" evidence="1">
    <location>
        <begin position="272"/>
        <end position="298"/>
    </location>
</feature>
<dbReference type="OrthoDB" id="3438340at2759"/>
<evidence type="ECO:0000313" key="3">
    <source>
        <dbReference type="Proteomes" id="UP000256645"/>
    </source>
</evidence>
<dbReference type="InterPro" id="IPR021641">
    <property type="entry name" value="DUF3245"/>
</dbReference>
<dbReference type="AlphaFoldDB" id="A0A3D8SPD8"/>
<proteinExistence type="predicted"/>
<accession>A0A3D8SPD8</accession>
<dbReference type="Pfam" id="PF11595">
    <property type="entry name" value="DUF3245"/>
    <property type="match status" value="1"/>
</dbReference>
<comment type="caution">
    <text evidence="2">The sequence shown here is derived from an EMBL/GenBank/DDBJ whole genome shotgun (WGS) entry which is preliminary data.</text>
</comment>
<gene>
    <name evidence="2" type="ORF">BP6252_00212</name>
</gene>
<dbReference type="EMBL" id="PDLM01000001">
    <property type="protein sequence ID" value="RDW88180.1"/>
    <property type="molecule type" value="Genomic_DNA"/>
</dbReference>